<evidence type="ECO:0000313" key="3">
    <source>
        <dbReference type="Proteomes" id="UP000784294"/>
    </source>
</evidence>
<dbReference type="Proteomes" id="UP000784294">
    <property type="component" value="Unassembled WGS sequence"/>
</dbReference>
<protein>
    <submittedName>
        <fullName evidence="2">Uncharacterized protein</fullName>
    </submittedName>
</protein>
<sequence length="67" mass="7272">MLQFLARTPSTQAENPRDAMLRKRSSERDLVATNANAGGAPVVISGKALSTTVSNPSTSKKYKEFKF</sequence>
<reference evidence="2" key="1">
    <citation type="submission" date="2018-11" db="EMBL/GenBank/DDBJ databases">
        <authorList>
            <consortium name="Pathogen Informatics"/>
        </authorList>
    </citation>
    <scope>NUCLEOTIDE SEQUENCE</scope>
</reference>
<feature type="region of interest" description="Disordered" evidence="1">
    <location>
        <begin position="1"/>
        <end position="23"/>
    </location>
</feature>
<accession>A0A3S5B6Z6</accession>
<evidence type="ECO:0000256" key="1">
    <source>
        <dbReference type="SAM" id="MobiDB-lite"/>
    </source>
</evidence>
<gene>
    <name evidence="2" type="ORF">PXEA_LOCUS8302</name>
</gene>
<proteinExistence type="predicted"/>
<comment type="caution">
    <text evidence="2">The sequence shown here is derived from an EMBL/GenBank/DDBJ whole genome shotgun (WGS) entry which is preliminary data.</text>
</comment>
<keyword evidence="3" id="KW-1185">Reference proteome</keyword>
<dbReference type="AlphaFoldDB" id="A0A3S5B6Z6"/>
<name>A0A3S5B6Z6_9PLAT</name>
<organism evidence="2 3">
    <name type="scientific">Protopolystoma xenopodis</name>
    <dbReference type="NCBI Taxonomy" id="117903"/>
    <lineage>
        <taxon>Eukaryota</taxon>
        <taxon>Metazoa</taxon>
        <taxon>Spiralia</taxon>
        <taxon>Lophotrochozoa</taxon>
        <taxon>Platyhelminthes</taxon>
        <taxon>Monogenea</taxon>
        <taxon>Polyopisthocotylea</taxon>
        <taxon>Polystomatidea</taxon>
        <taxon>Polystomatidae</taxon>
        <taxon>Protopolystoma</taxon>
    </lineage>
</organism>
<dbReference type="EMBL" id="CAAALY010022588">
    <property type="protein sequence ID" value="VEL14862.1"/>
    <property type="molecule type" value="Genomic_DNA"/>
</dbReference>
<evidence type="ECO:0000313" key="2">
    <source>
        <dbReference type="EMBL" id="VEL14862.1"/>
    </source>
</evidence>